<accession>A0A8J3C9T2</accession>
<evidence type="ECO:0000259" key="3">
    <source>
        <dbReference type="Pfam" id="PF13359"/>
    </source>
</evidence>
<reference evidence="4" key="1">
    <citation type="journal article" date="2014" name="Int. J. Syst. Evol. Microbiol.">
        <title>Complete genome sequence of Corynebacterium casei LMG S-19264T (=DSM 44701T), isolated from a smear-ripened cheese.</title>
        <authorList>
            <consortium name="US DOE Joint Genome Institute (JGI-PGF)"/>
            <person name="Walter F."/>
            <person name="Albersmeier A."/>
            <person name="Kalinowski J."/>
            <person name="Ruckert C."/>
        </authorList>
    </citation>
    <scope>NUCLEOTIDE SEQUENCE</scope>
    <source>
        <strain evidence="4">CGMCC 4.7299</strain>
    </source>
</reference>
<evidence type="ECO:0000256" key="1">
    <source>
        <dbReference type="ARBA" id="ARBA00001968"/>
    </source>
</evidence>
<dbReference type="AlphaFoldDB" id="A0A8J3C9T2"/>
<feature type="domain" description="DDE Tnp4" evidence="3">
    <location>
        <begin position="14"/>
        <end position="88"/>
    </location>
</feature>
<organism evidence="4 5">
    <name type="scientific">Mangrovihabitans endophyticus</name>
    <dbReference type="NCBI Taxonomy" id="1751298"/>
    <lineage>
        <taxon>Bacteria</taxon>
        <taxon>Bacillati</taxon>
        <taxon>Actinomycetota</taxon>
        <taxon>Actinomycetes</taxon>
        <taxon>Micromonosporales</taxon>
        <taxon>Micromonosporaceae</taxon>
        <taxon>Mangrovihabitans</taxon>
    </lineage>
</organism>
<evidence type="ECO:0000256" key="2">
    <source>
        <dbReference type="ARBA" id="ARBA00022723"/>
    </source>
</evidence>
<dbReference type="Pfam" id="PF13359">
    <property type="entry name" value="DDE_Tnp_4"/>
    <property type="match status" value="1"/>
</dbReference>
<name>A0A8J3C9T2_9ACTN</name>
<dbReference type="Proteomes" id="UP000656042">
    <property type="component" value="Unassembled WGS sequence"/>
</dbReference>
<proteinExistence type="predicted"/>
<comment type="cofactor">
    <cofactor evidence="1">
        <name>a divalent metal cation</name>
        <dbReference type="ChEBI" id="CHEBI:60240"/>
    </cofactor>
</comment>
<sequence length="89" mass="9566">MMRISELAYAILNGALVPIDRVADQKPYYSGKHRRHGVNVQVVADPAGRLVWASPALPGATHDLTPARTPELVDTLTGADVLVFAGRGY</sequence>
<evidence type="ECO:0000313" key="4">
    <source>
        <dbReference type="EMBL" id="GGL20941.1"/>
    </source>
</evidence>
<reference evidence="4" key="2">
    <citation type="submission" date="2020-09" db="EMBL/GenBank/DDBJ databases">
        <authorList>
            <person name="Sun Q."/>
            <person name="Zhou Y."/>
        </authorList>
    </citation>
    <scope>NUCLEOTIDE SEQUENCE</scope>
    <source>
        <strain evidence="4">CGMCC 4.7299</strain>
    </source>
</reference>
<keyword evidence="5" id="KW-1185">Reference proteome</keyword>
<evidence type="ECO:0000313" key="5">
    <source>
        <dbReference type="Proteomes" id="UP000656042"/>
    </source>
</evidence>
<comment type="caution">
    <text evidence="4">The sequence shown here is derived from an EMBL/GenBank/DDBJ whole genome shotgun (WGS) entry which is preliminary data.</text>
</comment>
<dbReference type="GO" id="GO:0046872">
    <property type="term" value="F:metal ion binding"/>
    <property type="evidence" value="ECO:0007669"/>
    <property type="project" value="UniProtKB-KW"/>
</dbReference>
<dbReference type="InterPro" id="IPR027806">
    <property type="entry name" value="HARBI1_dom"/>
</dbReference>
<keyword evidence="2" id="KW-0479">Metal-binding</keyword>
<gene>
    <name evidence="4" type="ORF">GCM10012284_64560</name>
</gene>
<dbReference type="EMBL" id="BMMX01000085">
    <property type="protein sequence ID" value="GGL20941.1"/>
    <property type="molecule type" value="Genomic_DNA"/>
</dbReference>
<protein>
    <recommendedName>
        <fullName evidence="3">DDE Tnp4 domain-containing protein</fullName>
    </recommendedName>
</protein>